<dbReference type="GO" id="GO:0005737">
    <property type="term" value="C:cytoplasm"/>
    <property type="evidence" value="ECO:0007669"/>
    <property type="project" value="UniProtKB-ARBA"/>
</dbReference>
<proteinExistence type="inferred from homology"/>
<evidence type="ECO:0000256" key="7">
    <source>
        <dbReference type="ARBA" id="ARBA00046740"/>
    </source>
</evidence>
<dbReference type="EMBL" id="CP032489">
    <property type="protein sequence ID" value="AYD48922.1"/>
    <property type="molecule type" value="Genomic_DNA"/>
</dbReference>
<evidence type="ECO:0000256" key="2">
    <source>
        <dbReference type="ARBA" id="ARBA00022730"/>
    </source>
</evidence>
<dbReference type="FunFam" id="3.30.1490.10:FF:000001">
    <property type="entry name" value="30S ribosomal protein S8"/>
    <property type="match status" value="1"/>
</dbReference>
<evidence type="ECO:0000313" key="10">
    <source>
        <dbReference type="EMBL" id="AYD48922.1"/>
    </source>
</evidence>
<keyword evidence="3 8" id="KW-0694">RNA-binding</keyword>
<dbReference type="FunFam" id="3.30.1370.30:FF:000002">
    <property type="entry name" value="30S ribosomal protein S8"/>
    <property type="match status" value="1"/>
</dbReference>
<dbReference type="RefSeq" id="WP_119990136.1">
    <property type="nucleotide sequence ID" value="NZ_CP032489.1"/>
</dbReference>
<evidence type="ECO:0000256" key="1">
    <source>
        <dbReference type="ARBA" id="ARBA00006471"/>
    </source>
</evidence>
<evidence type="ECO:0000256" key="8">
    <source>
        <dbReference type="HAMAP-Rule" id="MF_01302"/>
    </source>
</evidence>
<evidence type="ECO:0000256" key="3">
    <source>
        <dbReference type="ARBA" id="ARBA00022884"/>
    </source>
</evidence>
<comment type="function">
    <text evidence="8">One of the primary rRNA binding proteins, it binds directly to 16S rRNA central domain where it helps coordinate assembly of the platform of the 30S subunit.</text>
</comment>
<dbReference type="InterPro" id="IPR047863">
    <property type="entry name" value="Ribosomal_uS8_CS"/>
</dbReference>
<comment type="subunit">
    <text evidence="7 8">Part of the 30S ribosomal subunit. Contacts proteins S5 and S12.</text>
</comment>
<name>A0A386HTA9_9BACT</name>
<keyword evidence="4 8" id="KW-0689">Ribosomal protein</keyword>
<evidence type="ECO:0000256" key="9">
    <source>
        <dbReference type="RuleBase" id="RU003660"/>
    </source>
</evidence>
<keyword evidence="5 8" id="KW-0687">Ribonucleoprotein</keyword>
<dbReference type="AlphaFoldDB" id="A0A386HTA9"/>
<keyword evidence="11" id="KW-1185">Reference proteome</keyword>
<accession>A0A386HTA9</accession>
<dbReference type="GO" id="GO:0003735">
    <property type="term" value="F:structural constituent of ribosome"/>
    <property type="evidence" value="ECO:0007669"/>
    <property type="project" value="InterPro"/>
</dbReference>
<dbReference type="SUPFAM" id="SSF56047">
    <property type="entry name" value="Ribosomal protein S8"/>
    <property type="match status" value="1"/>
</dbReference>
<protein>
    <recommendedName>
        <fullName evidence="6 8">Small ribosomal subunit protein uS8</fullName>
    </recommendedName>
</protein>
<dbReference type="GO" id="GO:0019843">
    <property type="term" value="F:rRNA binding"/>
    <property type="evidence" value="ECO:0007669"/>
    <property type="project" value="UniProtKB-UniRule"/>
</dbReference>
<dbReference type="InterPro" id="IPR000630">
    <property type="entry name" value="Ribosomal_uS8"/>
</dbReference>
<sequence length="132" mass="14763">MVTDPIADFLTRVRNAQMAGHRIVEIPASNLKKRMTEILYAQGYILKYKFEEDNKQGIIKIALKYDPATKLPAIQSLERVSRPGLRQYSKPADFKRVINGLGVAIISTSKGVMTDKQAKAENVGGEVLCHIY</sequence>
<evidence type="ECO:0000256" key="5">
    <source>
        <dbReference type="ARBA" id="ARBA00023274"/>
    </source>
</evidence>
<dbReference type="Proteomes" id="UP000266118">
    <property type="component" value="Chromosome"/>
</dbReference>
<reference evidence="10 11" key="1">
    <citation type="submission" date="2018-09" db="EMBL/GenBank/DDBJ databases">
        <title>Arachidicoccus sp. nov., a bacterium isolated from soil.</title>
        <authorList>
            <person name="Weon H.-Y."/>
            <person name="Kwon S.-W."/>
            <person name="Lee S.A."/>
        </authorList>
    </citation>
    <scope>NUCLEOTIDE SEQUENCE [LARGE SCALE GENOMIC DNA]</scope>
    <source>
        <strain evidence="10 11">KIS59-12</strain>
    </source>
</reference>
<comment type="similarity">
    <text evidence="1 8 9">Belongs to the universal ribosomal protein uS8 family.</text>
</comment>
<dbReference type="PANTHER" id="PTHR11758">
    <property type="entry name" value="40S RIBOSOMAL PROTEIN S15A"/>
    <property type="match status" value="1"/>
</dbReference>
<dbReference type="OrthoDB" id="9802617at2"/>
<dbReference type="Pfam" id="PF00410">
    <property type="entry name" value="Ribosomal_S8"/>
    <property type="match status" value="1"/>
</dbReference>
<dbReference type="NCBIfam" id="NF001109">
    <property type="entry name" value="PRK00136.1"/>
    <property type="match status" value="1"/>
</dbReference>
<dbReference type="GO" id="GO:0005840">
    <property type="term" value="C:ribosome"/>
    <property type="evidence" value="ECO:0007669"/>
    <property type="project" value="UniProtKB-KW"/>
</dbReference>
<evidence type="ECO:0000256" key="4">
    <source>
        <dbReference type="ARBA" id="ARBA00022980"/>
    </source>
</evidence>
<keyword evidence="2 8" id="KW-0699">rRNA-binding</keyword>
<gene>
    <name evidence="8" type="primary">rpsH</name>
    <name evidence="10" type="ORF">D6B99_15670</name>
</gene>
<dbReference type="GO" id="GO:1990904">
    <property type="term" value="C:ribonucleoprotein complex"/>
    <property type="evidence" value="ECO:0007669"/>
    <property type="project" value="UniProtKB-KW"/>
</dbReference>
<organism evidence="10 11">
    <name type="scientific">Arachidicoccus soli</name>
    <dbReference type="NCBI Taxonomy" id="2341117"/>
    <lineage>
        <taxon>Bacteria</taxon>
        <taxon>Pseudomonadati</taxon>
        <taxon>Bacteroidota</taxon>
        <taxon>Chitinophagia</taxon>
        <taxon>Chitinophagales</taxon>
        <taxon>Chitinophagaceae</taxon>
        <taxon>Arachidicoccus</taxon>
    </lineage>
</organism>
<dbReference type="GO" id="GO:0006412">
    <property type="term" value="P:translation"/>
    <property type="evidence" value="ECO:0007669"/>
    <property type="project" value="UniProtKB-UniRule"/>
</dbReference>
<dbReference type="InterPro" id="IPR035987">
    <property type="entry name" value="Ribosomal_uS8_sf"/>
</dbReference>
<dbReference type="HAMAP" id="MF_01302_B">
    <property type="entry name" value="Ribosomal_uS8_B"/>
    <property type="match status" value="1"/>
</dbReference>
<dbReference type="Gene3D" id="3.30.1490.10">
    <property type="match status" value="1"/>
</dbReference>
<dbReference type="PROSITE" id="PS00053">
    <property type="entry name" value="RIBOSOMAL_S8"/>
    <property type="match status" value="1"/>
</dbReference>
<evidence type="ECO:0000256" key="6">
    <source>
        <dbReference type="ARBA" id="ARBA00035258"/>
    </source>
</evidence>
<evidence type="ECO:0000313" key="11">
    <source>
        <dbReference type="Proteomes" id="UP000266118"/>
    </source>
</evidence>
<dbReference type="KEGG" id="ark:D6B99_15670"/>
<dbReference type="Gene3D" id="3.30.1370.30">
    <property type="match status" value="1"/>
</dbReference>